<name>A0A368JUC4_9BACT</name>
<organism evidence="1 2">
    <name type="scientific">Larkinella punicea</name>
    <dbReference type="NCBI Taxonomy" id="2315727"/>
    <lineage>
        <taxon>Bacteria</taxon>
        <taxon>Pseudomonadati</taxon>
        <taxon>Bacteroidota</taxon>
        <taxon>Cytophagia</taxon>
        <taxon>Cytophagales</taxon>
        <taxon>Spirosomataceae</taxon>
        <taxon>Larkinella</taxon>
    </lineage>
</organism>
<dbReference type="RefSeq" id="WP_114404489.1">
    <property type="nucleotide sequence ID" value="NZ_QOWE01000002.1"/>
</dbReference>
<proteinExistence type="predicted"/>
<gene>
    <name evidence="1" type="ORF">DUE52_03135</name>
</gene>
<evidence type="ECO:0000313" key="2">
    <source>
        <dbReference type="Proteomes" id="UP000253383"/>
    </source>
</evidence>
<dbReference type="AlphaFoldDB" id="A0A368JUC4"/>
<keyword evidence="2" id="KW-1185">Reference proteome</keyword>
<sequence>MITIIDSFIYSKPDSRADLDIGKTLNKTYQEDMRKMEGLVRMLNQQSLSIRLTFHGNSKEGLKIAVDCPDEALKGRITKVLRQFLDEQSDL</sequence>
<protein>
    <submittedName>
        <fullName evidence="1">Uncharacterized protein</fullName>
    </submittedName>
</protein>
<dbReference type="EMBL" id="QOWE01000002">
    <property type="protein sequence ID" value="RCR71257.1"/>
    <property type="molecule type" value="Genomic_DNA"/>
</dbReference>
<dbReference type="OrthoDB" id="9896202at2"/>
<evidence type="ECO:0000313" key="1">
    <source>
        <dbReference type="EMBL" id="RCR71257.1"/>
    </source>
</evidence>
<dbReference type="Proteomes" id="UP000253383">
    <property type="component" value="Unassembled WGS sequence"/>
</dbReference>
<reference evidence="1 2" key="1">
    <citation type="submission" date="2018-07" db="EMBL/GenBank/DDBJ databases">
        <title>Genome analysis of Larkinella rosea.</title>
        <authorList>
            <person name="Zhou Z."/>
            <person name="Wang G."/>
        </authorList>
    </citation>
    <scope>NUCLEOTIDE SEQUENCE [LARGE SCALE GENOMIC DNA]</scope>
    <source>
        <strain evidence="2">zzj9</strain>
    </source>
</reference>
<accession>A0A368JUC4</accession>
<comment type="caution">
    <text evidence="1">The sequence shown here is derived from an EMBL/GenBank/DDBJ whole genome shotgun (WGS) entry which is preliminary data.</text>
</comment>